<dbReference type="InterPro" id="IPR002915">
    <property type="entry name" value="DeoC/FbaB/LacD_aldolase"/>
</dbReference>
<comment type="similarity">
    <text evidence="2">Belongs to the DeoC/FbaB aldolase family. DeoC type 2 subfamily.</text>
</comment>
<proteinExistence type="inferred from homology"/>
<evidence type="ECO:0000256" key="7">
    <source>
        <dbReference type="ARBA" id="ARBA00032755"/>
    </source>
</evidence>
<dbReference type="PANTHER" id="PTHR10889:SF3">
    <property type="entry name" value="DEOXYRIBOSE-PHOSPHATE ALDOLASE"/>
    <property type="match status" value="1"/>
</dbReference>
<evidence type="ECO:0000256" key="1">
    <source>
        <dbReference type="ARBA" id="ARBA00004816"/>
    </source>
</evidence>
<keyword evidence="4" id="KW-0456">Lyase</keyword>
<evidence type="ECO:0000256" key="8">
    <source>
        <dbReference type="ARBA" id="ARBA00048791"/>
    </source>
</evidence>
<organism evidence="9">
    <name type="scientific">marine metagenome</name>
    <dbReference type="NCBI Taxonomy" id="408172"/>
    <lineage>
        <taxon>unclassified sequences</taxon>
        <taxon>metagenomes</taxon>
        <taxon>ecological metagenomes</taxon>
    </lineage>
</organism>
<dbReference type="AlphaFoldDB" id="A0A383CIK3"/>
<feature type="non-terminal residue" evidence="9">
    <location>
        <position position="231"/>
    </location>
</feature>
<sequence>MKTNKLNTKDSVVNKKFAEEDKKVISYPKMDVEDSPNDESNIKRNLGVEFRKNKIANISINRSAIERRCANYGVRRSIKKQQQAAWLLKAITLIDLTTLSGDDTEARVRRLCSKAKQPLNPNLKKSLAVESLEISVAAVCVYHDMLAAAKKALKKSEVKLAAVSTGFPAGLSPLPLRMQEIEYSVSSGADEIDIVISRRHVLEGNWKALYKEVKDFREKCGTAHMKTILAT</sequence>
<dbReference type="EC" id="4.1.2.4" evidence="3"/>
<evidence type="ECO:0000313" key="9">
    <source>
        <dbReference type="EMBL" id="SVE31883.1"/>
    </source>
</evidence>
<keyword evidence="5" id="KW-0704">Schiff base</keyword>
<accession>A0A383CIK3</accession>
<comment type="pathway">
    <text evidence="1">Carbohydrate degradation; 2-deoxy-D-ribose 1-phosphate degradation; D-glyceraldehyde 3-phosphate and acetaldehyde from 2-deoxy-alpha-D-ribose 1-phosphate: step 2/2.</text>
</comment>
<dbReference type="InterPro" id="IPR011343">
    <property type="entry name" value="DeoC"/>
</dbReference>
<dbReference type="SMART" id="SM01133">
    <property type="entry name" value="DeoC"/>
    <property type="match status" value="1"/>
</dbReference>
<protein>
    <recommendedName>
        <fullName evidence="3">deoxyribose-phosphate aldolase</fullName>
        <ecNumber evidence="3">4.1.2.4</ecNumber>
    </recommendedName>
    <alternativeName>
        <fullName evidence="7">2-deoxy-D-ribose 5-phosphate aldolase</fullName>
    </alternativeName>
    <alternativeName>
        <fullName evidence="6">Phosphodeoxyriboaldolase</fullName>
    </alternativeName>
</protein>
<dbReference type="Pfam" id="PF01791">
    <property type="entry name" value="DeoC"/>
    <property type="match status" value="1"/>
</dbReference>
<evidence type="ECO:0000256" key="3">
    <source>
        <dbReference type="ARBA" id="ARBA00012515"/>
    </source>
</evidence>
<dbReference type="EMBL" id="UINC01209047">
    <property type="protein sequence ID" value="SVE31883.1"/>
    <property type="molecule type" value="Genomic_DNA"/>
</dbReference>
<evidence type="ECO:0000256" key="2">
    <source>
        <dbReference type="ARBA" id="ARBA00009473"/>
    </source>
</evidence>
<name>A0A383CIK3_9ZZZZ</name>
<comment type="catalytic activity">
    <reaction evidence="8">
        <text>2-deoxy-D-ribose 5-phosphate = D-glyceraldehyde 3-phosphate + acetaldehyde</text>
        <dbReference type="Rhea" id="RHEA:12821"/>
        <dbReference type="ChEBI" id="CHEBI:15343"/>
        <dbReference type="ChEBI" id="CHEBI:59776"/>
        <dbReference type="ChEBI" id="CHEBI:62877"/>
        <dbReference type="EC" id="4.1.2.4"/>
    </reaction>
</comment>
<reference evidence="9" key="1">
    <citation type="submission" date="2018-05" db="EMBL/GenBank/DDBJ databases">
        <authorList>
            <person name="Lanie J.A."/>
            <person name="Ng W.-L."/>
            <person name="Kazmierczak K.M."/>
            <person name="Andrzejewski T.M."/>
            <person name="Davidsen T.M."/>
            <person name="Wayne K.J."/>
            <person name="Tettelin H."/>
            <person name="Glass J.I."/>
            <person name="Rusch D."/>
            <person name="Podicherti R."/>
            <person name="Tsui H.-C.T."/>
            <person name="Winkler M.E."/>
        </authorList>
    </citation>
    <scope>NUCLEOTIDE SEQUENCE</scope>
</reference>
<dbReference type="GO" id="GO:0004139">
    <property type="term" value="F:deoxyribose-phosphate aldolase activity"/>
    <property type="evidence" value="ECO:0007669"/>
    <property type="project" value="UniProtKB-EC"/>
</dbReference>
<dbReference type="InterPro" id="IPR013785">
    <property type="entry name" value="Aldolase_TIM"/>
</dbReference>
<dbReference type="GO" id="GO:0009264">
    <property type="term" value="P:deoxyribonucleotide catabolic process"/>
    <property type="evidence" value="ECO:0007669"/>
    <property type="project" value="InterPro"/>
</dbReference>
<dbReference type="GO" id="GO:0005737">
    <property type="term" value="C:cytoplasm"/>
    <property type="evidence" value="ECO:0007669"/>
    <property type="project" value="InterPro"/>
</dbReference>
<dbReference type="PANTHER" id="PTHR10889">
    <property type="entry name" value="DEOXYRIBOSE-PHOSPHATE ALDOLASE"/>
    <property type="match status" value="1"/>
</dbReference>
<dbReference type="GO" id="GO:0016052">
    <property type="term" value="P:carbohydrate catabolic process"/>
    <property type="evidence" value="ECO:0007669"/>
    <property type="project" value="TreeGrafter"/>
</dbReference>
<evidence type="ECO:0000256" key="5">
    <source>
        <dbReference type="ARBA" id="ARBA00023270"/>
    </source>
</evidence>
<gene>
    <name evidence="9" type="ORF">METZ01_LOCUS484737</name>
</gene>
<dbReference type="SUPFAM" id="SSF51569">
    <property type="entry name" value="Aldolase"/>
    <property type="match status" value="1"/>
</dbReference>
<evidence type="ECO:0000256" key="6">
    <source>
        <dbReference type="ARBA" id="ARBA00031814"/>
    </source>
</evidence>
<evidence type="ECO:0000256" key="4">
    <source>
        <dbReference type="ARBA" id="ARBA00023239"/>
    </source>
</evidence>
<dbReference type="Gene3D" id="3.20.20.70">
    <property type="entry name" value="Aldolase class I"/>
    <property type="match status" value="1"/>
</dbReference>